<keyword evidence="1" id="KW-0175">Coiled coil</keyword>
<evidence type="ECO:0000256" key="1">
    <source>
        <dbReference type="SAM" id="Coils"/>
    </source>
</evidence>
<feature type="domain" description="M23ase beta-sheet core" evidence="4">
    <location>
        <begin position="315"/>
        <end position="409"/>
    </location>
</feature>
<name>W0RPA3_9BACT</name>
<dbReference type="Pfam" id="PF01551">
    <property type="entry name" value="Peptidase_M23"/>
    <property type="match status" value="1"/>
</dbReference>
<evidence type="ECO:0000259" key="4">
    <source>
        <dbReference type="Pfam" id="PF01551"/>
    </source>
</evidence>
<dbReference type="STRING" id="861299.J421_3761"/>
<gene>
    <name evidence="5" type="ORF">J421_3761</name>
</gene>
<dbReference type="EMBL" id="CP007128">
    <property type="protein sequence ID" value="AHG91298.1"/>
    <property type="molecule type" value="Genomic_DNA"/>
</dbReference>
<sequence>MAVRTAPSAERRARRTRIALCALRSAFCAVAIPAALSAQTPAPSTQAQRAELEKVRRERAALQQRMRVLQGTVHDLSEEVANLDRQADATARLVSGLDAQLASLDRDVQGATARLYVAQKELDGKTVSLQHRLVDIYKRGPLYTAEVLFSAASLGELVTRYKYLHELALRDRSLVRRVQQLRDDVLAQQSLLVRLRGELARNREEKSSEEQRLRSLQTERAASLAQARQQQDRTRARLAQIARDEARLTSVIASLEDARKRAEARPRAPAPAPSTLKPRASTASPAGTGTLAWPVNGSLLYRFGRVVNPNNTTTRWNGIGISAATGTVVRAVAAGTVVLAEPMGTYGLTVIVQHGGGDYSVYGSLARADVRKGATVAAGQALGTVGSADPDLPPHLHFEVRPGGRAVDPLTWLGKR</sequence>
<dbReference type="Gene3D" id="2.70.70.10">
    <property type="entry name" value="Glucose Permease (Domain IIA)"/>
    <property type="match status" value="1"/>
</dbReference>
<dbReference type="InterPro" id="IPR011055">
    <property type="entry name" value="Dup_hybrid_motif"/>
</dbReference>
<dbReference type="PANTHER" id="PTHR21666">
    <property type="entry name" value="PEPTIDASE-RELATED"/>
    <property type="match status" value="1"/>
</dbReference>
<proteinExistence type="predicted"/>
<organism evidence="5 6">
    <name type="scientific">Gemmatirosa kalamazoonensis</name>
    <dbReference type="NCBI Taxonomy" id="861299"/>
    <lineage>
        <taxon>Bacteria</taxon>
        <taxon>Pseudomonadati</taxon>
        <taxon>Gemmatimonadota</taxon>
        <taxon>Gemmatimonadia</taxon>
        <taxon>Gemmatimonadales</taxon>
        <taxon>Gemmatimonadaceae</taxon>
        <taxon>Gemmatirosa</taxon>
    </lineage>
</organism>
<reference evidence="5 6" key="1">
    <citation type="journal article" date="2014" name="Genome Announc.">
        <title>Genome Sequence and Methylome of Soil Bacterium Gemmatirosa kalamazoonensis KBS708T, a Member of the Rarely Cultivated Gemmatimonadetes Phylum.</title>
        <authorList>
            <person name="Debruyn J.M."/>
            <person name="Radosevich M."/>
            <person name="Wommack K.E."/>
            <person name="Polson S.W."/>
            <person name="Hauser L.J."/>
            <person name="Fawaz M.N."/>
            <person name="Korlach J."/>
            <person name="Tsai Y.C."/>
        </authorList>
    </citation>
    <scope>NUCLEOTIDE SEQUENCE [LARGE SCALE GENOMIC DNA]</scope>
    <source>
        <strain evidence="5 6">KBS708</strain>
    </source>
</reference>
<feature type="coiled-coil region" evidence="1">
    <location>
        <begin position="45"/>
        <end position="93"/>
    </location>
</feature>
<keyword evidence="3" id="KW-0732">Signal</keyword>
<dbReference type="SUPFAM" id="SSF51261">
    <property type="entry name" value="Duplicated hybrid motif"/>
    <property type="match status" value="1"/>
</dbReference>
<protein>
    <submittedName>
        <fullName evidence="5">Peptidase M23</fullName>
    </submittedName>
</protein>
<dbReference type="CDD" id="cd12797">
    <property type="entry name" value="M23_peptidase"/>
    <property type="match status" value="1"/>
</dbReference>
<dbReference type="Gene3D" id="6.10.250.3150">
    <property type="match status" value="1"/>
</dbReference>
<feature type="region of interest" description="Disordered" evidence="2">
    <location>
        <begin position="259"/>
        <end position="289"/>
    </location>
</feature>
<dbReference type="HOGENOM" id="CLU_029425_4_3_0"/>
<feature type="compositionally biased region" description="Basic and acidic residues" evidence="2">
    <location>
        <begin position="203"/>
        <end position="213"/>
    </location>
</feature>
<evidence type="ECO:0000256" key="3">
    <source>
        <dbReference type="SAM" id="SignalP"/>
    </source>
</evidence>
<dbReference type="PANTHER" id="PTHR21666:SF270">
    <property type="entry name" value="MUREIN HYDROLASE ACTIVATOR ENVC"/>
    <property type="match status" value="1"/>
</dbReference>
<evidence type="ECO:0000313" key="5">
    <source>
        <dbReference type="EMBL" id="AHG91298.1"/>
    </source>
</evidence>
<evidence type="ECO:0000313" key="6">
    <source>
        <dbReference type="Proteomes" id="UP000019151"/>
    </source>
</evidence>
<feature type="signal peptide" evidence="3">
    <location>
        <begin position="1"/>
        <end position="31"/>
    </location>
</feature>
<dbReference type="AlphaFoldDB" id="W0RPA3"/>
<keyword evidence="6" id="KW-1185">Reference proteome</keyword>
<dbReference type="GO" id="GO:0004222">
    <property type="term" value="F:metalloendopeptidase activity"/>
    <property type="evidence" value="ECO:0007669"/>
    <property type="project" value="TreeGrafter"/>
</dbReference>
<dbReference type="InterPro" id="IPR050570">
    <property type="entry name" value="Cell_wall_metabolism_enzyme"/>
</dbReference>
<dbReference type="InParanoid" id="W0RPA3"/>
<accession>W0RPA3</accession>
<dbReference type="KEGG" id="gba:J421_3761"/>
<dbReference type="eggNOG" id="COG4942">
    <property type="taxonomic scope" value="Bacteria"/>
</dbReference>
<evidence type="ECO:0000256" key="2">
    <source>
        <dbReference type="SAM" id="MobiDB-lite"/>
    </source>
</evidence>
<feature type="compositionally biased region" description="Low complexity" evidence="2">
    <location>
        <begin position="220"/>
        <end position="229"/>
    </location>
</feature>
<feature type="region of interest" description="Disordered" evidence="2">
    <location>
        <begin position="203"/>
        <end position="231"/>
    </location>
</feature>
<dbReference type="InterPro" id="IPR016047">
    <property type="entry name" value="M23ase_b-sheet_dom"/>
</dbReference>
<feature type="chain" id="PRO_5004794465" evidence="3">
    <location>
        <begin position="32"/>
        <end position="416"/>
    </location>
</feature>
<dbReference type="Proteomes" id="UP000019151">
    <property type="component" value="Chromosome"/>
</dbReference>